<evidence type="ECO:0000256" key="8">
    <source>
        <dbReference type="ARBA" id="ARBA00022989"/>
    </source>
</evidence>
<evidence type="ECO:0000256" key="1">
    <source>
        <dbReference type="ARBA" id="ARBA00004162"/>
    </source>
</evidence>
<gene>
    <name evidence="16" type="ORF">AQUCO_00300715v1</name>
</gene>
<keyword evidence="4" id="KW-0808">Transferase</keyword>
<evidence type="ECO:0000259" key="15">
    <source>
        <dbReference type="PROSITE" id="PS50011"/>
    </source>
</evidence>
<keyword evidence="9 14" id="KW-0472">Membrane</keyword>
<dbReference type="SUPFAM" id="SSF56112">
    <property type="entry name" value="Protein kinase-like (PK-like)"/>
    <property type="match status" value="1"/>
</dbReference>
<keyword evidence="6 12" id="KW-0547">Nucleotide-binding</keyword>
<evidence type="ECO:0000313" key="17">
    <source>
        <dbReference type="Proteomes" id="UP000230069"/>
    </source>
</evidence>
<dbReference type="InterPro" id="IPR017441">
    <property type="entry name" value="Protein_kinase_ATP_BS"/>
</dbReference>
<comment type="catalytic activity">
    <reaction evidence="10">
        <text>L-threonyl-[protein] + ATP = O-phospho-L-threonyl-[protein] + ADP + H(+)</text>
        <dbReference type="Rhea" id="RHEA:46608"/>
        <dbReference type="Rhea" id="RHEA-COMP:11060"/>
        <dbReference type="Rhea" id="RHEA-COMP:11605"/>
        <dbReference type="ChEBI" id="CHEBI:15378"/>
        <dbReference type="ChEBI" id="CHEBI:30013"/>
        <dbReference type="ChEBI" id="CHEBI:30616"/>
        <dbReference type="ChEBI" id="CHEBI:61977"/>
        <dbReference type="ChEBI" id="CHEBI:456216"/>
        <dbReference type="EC" id="2.7.11.1"/>
    </reaction>
</comment>
<dbReference type="PROSITE" id="PS00107">
    <property type="entry name" value="PROTEIN_KINASE_ATP"/>
    <property type="match status" value="1"/>
</dbReference>
<accession>A0A2G5F060</accession>
<dbReference type="InterPro" id="IPR047117">
    <property type="entry name" value="PERK1-13-like"/>
</dbReference>
<dbReference type="FunFam" id="3.30.200.20:FF:000162">
    <property type="entry name" value="Adenine nucleotide alpha hydrolase-like domain kinase"/>
    <property type="match status" value="1"/>
</dbReference>
<keyword evidence="8 14" id="KW-1133">Transmembrane helix</keyword>
<dbReference type="InParanoid" id="A0A2G5F060"/>
<evidence type="ECO:0000256" key="6">
    <source>
        <dbReference type="ARBA" id="ARBA00022741"/>
    </source>
</evidence>
<feature type="compositionally biased region" description="Pro residues" evidence="13">
    <location>
        <begin position="1"/>
        <end position="17"/>
    </location>
</feature>
<proteinExistence type="predicted"/>
<name>A0A2G5F060_AQUCA</name>
<evidence type="ECO:0000256" key="9">
    <source>
        <dbReference type="ARBA" id="ARBA00023136"/>
    </source>
</evidence>
<dbReference type="CDD" id="cd14066">
    <property type="entry name" value="STKc_IRAK"/>
    <property type="match status" value="1"/>
</dbReference>
<comment type="catalytic activity">
    <reaction evidence="11">
        <text>L-seryl-[protein] + ATP = O-phospho-L-seryl-[protein] + ADP + H(+)</text>
        <dbReference type="Rhea" id="RHEA:17989"/>
        <dbReference type="Rhea" id="RHEA-COMP:9863"/>
        <dbReference type="Rhea" id="RHEA-COMP:11604"/>
        <dbReference type="ChEBI" id="CHEBI:15378"/>
        <dbReference type="ChEBI" id="CHEBI:29999"/>
        <dbReference type="ChEBI" id="CHEBI:30616"/>
        <dbReference type="ChEBI" id="CHEBI:83421"/>
        <dbReference type="ChEBI" id="CHEBI:456216"/>
        <dbReference type="EC" id="2.7.11.1"/>
    </reaction>
</comment>
<sequence>MSNVAPPPPPPPPPPPFDHNVSALNNNRYEHYKDFQGLSRFETVVLFFLAIFIVVLVVICYKKRAKKKHADGKLENQQQPSGGSQGNGATLEIVCEGTSVLASVPSKGTFKYDDLSAATNEFSQDNYLGQGGFGQVHKGVLGNGMEIAVKTLKSGSVQEEDEFEAEVENIRRVQHPNLMTLIGYCITSEKRILVYEFVPNKTLEYHLQENVSITLDWSKRMRIAVSCAKGLVYLHDDCQPRVIHRDIKSANIHLKNDYEPLMADFGLAKVTADNITHVSTRIMGTMGYLAPEYASSGKLTERSDVYSFGVVILELITGRRPSFKSDNLVDWARPLLTNALRDGDYSKLVDQRLENEYNHDEMERMIACAAASIRHSSKKRPAMNEVLGALQGDVSKLQEFNVGIRFNHRSKED</sequence>
<dbReference type="InterPro" id="IPR000719">
    <property type="entry name" value="Prot_kinase_dom"/>
</dbReference>
<evidence type="ECO:0000256" key="13">
    <source>
        <dbReference type="SAM" id="MobiDB-lite"/>
    </source>
</evidence>
<dbReference type="OrthoDB" id="4062651at2759"/>
<dbReference type="STRING" id="218851.A0A2G5F060"/>
<evidence type="ECO:0000256" key="7">
    <source>
        <dbReference type="ARBA" id="ARBA00022840"/>
    </source>
</evidence>
<feature type="transmembrane region" description="Helical" evidence="14">
    <location>
        <begin position="43"/>
        <end position="61"/>
    </location>
</feature>
<reference evidence="16 17" key="1">
    <citation type="submission" date="2017-09" db="EMBL/GenBank/DDBJ databases">
        <title>WGS assembly of Aquilegia coerulea Goldsmith.</title>
        <authorList>
            <person name="Hodges S."/>
            <person name="Kramer E."/>
            <person name="Nordborg M."/>
            <person name="Tomkins J."/>
            <person name="Borevitz J."/>
            <person name="Derieg N."/>
            <person name="Yan J."/>
            <person name="Mihaltcheva S."/>
            <person name="Hayes R.D."/>
            <person name="Rokhsar D."/>
        </authorList>
    </citation>
    <scope>NUCLEOTIDE SEQUENCE [LARGE SCALE GENOMIC DNA]</scope>
    <source>
        <strain evidence="17">cv. Goldsmith</strain>
    </source>
</reference>
<dbReference type="GO" id="GO:0005524">
    <property type="term" value="F:ATP binding"/>
    <property type="evidence" value="ECO:0007669"/>
    <property type="project" value="UniProtKB-UniRule"/>
</dbReference>
<keyword evidence="3" id="KW-0723">Serine/threonine-protein kinase</keyword>
<organism evidence="16 17">
    <name type="scientific">Aquilegia coerulea</name>
    <name type="common">Rocky mountain columbine</name>
    <dbReference type="NCBI Taxonomy" id="218851"/>
    <lineage>
        <taxon>Eukaryota</taxon>
        <taxon>Viridiplantae</taxon>
        <taxon>Streptophyta</taxon>
        <taxon>Embryophyta</taxon>
        <taxon>Tracheophyta</taxon>
        <taxon>Spermatophyta</taxon>
        <taxon>Magnoliopsida</taxon>
        <taxon>Ranunculales</taxon>
        <taxon>Ranunculaceae</taxon>
        <taxon>Thalictroideae</taxon>
        <taxon>Aquilegia</taxon>
    </lineage>
</organism>
<evidence type="ECO:0000256" key="4">
    <source>
        <dbReference type="ARBA" id="ARBA00022679"/>
    </source>
</evidence>
<dbReference type="Pfam" id="PF07714">
    <property type="entry name" value="PK_Tyr_Ser-Thr"/>
    <property type="match status" value="1"/>
</dbReference>
<dbReference type="PROSITE" id="PS50011">
    <property type="entry name" value="PROTEIN_KINASE_DOM"/>
    <property type="match status" value="1"/>
</dbReference>
<dbReference type="PANTHER" id="PTHR47982">
    <property type="entry name" value="PROLINE-RICH RECEPTOR-LIKE PROTEIN KINASE PERK4"/>
    <property type="match status" value="1"/>
</dbReference>
<dbReference type="GO" id="GO:0005886">
    <property type="term" value="C:plasma membrane"/>
    <property type="evidence" value="ECO:0007669"/>
    <property type="project" value="UniProtKB-SubCell"/>
</dbReference>
<feature type="binding site" evidence="12">
    <location>
        <position position="150"/>
    </location>
    <ligand>
        <name>ATP</name>
        <dbReference type="ChEBI" id="CHEBI:30616"/>
    </ligand>
</feature>
<evidence type="ECO:0000256" key="2">
    <source>
        <dbReference type="ARBA" id="ARBA00012513"/>
    </source>
</evidence>
<dbReference type="Gene3D" id="3.30.200.20">
    <property type="entry name" value="Phosphorylase Kinase, domain 1"/>
    <property type="match status" value="1"/>
</dbReference>
<keyword evidence="3" id="KW-0418">Kinase</keyword>
<dbReference type="PANTHER" id="PTHR47982:SF6">
    <property type="entry name" value="PROLINE-RICH RECEPTOR-LIKE PROTEIN KINASE PERK4"/>
    <property type="match status" value="1"/>
</dbReference>
<dbReference type="SMART" id="SM00220">
    <property type="entry name" value="S_TKc"/>
    <property type="match status" value="1"/>
</dbReference>
<dbReference type="Proteomes" id="UP000230069">
    <property type="component" value="Unassembled WGS sequence"/>
</dbReference>
<evidence type="ECO:0000256" key="3">
    <source>
        <dbReference type="ARBA" id="ARBA00022527"/>
    </source>
</evidence>
<feature type="region of interest" description="Disordered" evidence="13">
    <location>
        <begin position="69"/>
        <end position="89"/>
    </location>
</feature>
<keyword evidence="17" id="KW-1185">Reference proteome</keyword>
<dbReference type="InterPro" id="IPR011009">
    <property type="entry name" value="Kinase-like_dom_sf"/>
</dbReference>
<evidence type="ECO:0000256" key="5">
    <source>
        <dbReference type="ARBA" id="ARBA00022692"/>
    </source>
</evidence>
<dbReference type="EMBL" id="KZ305020">
    <property type="protein sequence ID" value="PIA61359.1"/>
    <property type="molecule type" value="Genomic_DNA"/>
</dbReference>
<evidence type="ECO:0000256" key="12">
    <source>
        <dbReference type="PROSITE-ProRule" id="PRU10141"/>
    </source>
</evidence>
<dbReference type="SUPFAM" id="SSF101447">
    <property type="entry name" value="Formin homology 2 domain (FH2 domain)"/>
    <property type="match status" value="1"/>
</dbReference>
<comment type="subcellular location">
    <subcellularLocation>
        <location evidence="1">Cell membrane</location>
        <topology evidence="1">Single-pass membrane protein</topology>
    </subcellularLocation>
</comment>
<dbReference type="Gene3D" id="1.10.510.10">
    <property type="entry name" value="Transferase(Phosphotransferase) domain 1"/>
    <property type="match status" value="1"/>
</dbReference>
<feature type="domain" description="Protein kinase" evidence="15">
    <location>
        <begin position="122"/>
        <end position="378"/>
    </location>
</feature>
<evidence type="ECO:0000256" key="11">
    <source>
        <dbReference type="ARBA" id="ARBA00048679"/>
    </source>
</evidence>
<keyword evidence="5 14" id="KW-0812">Transmembrane</keyword>
<evidence type="ECO:0000256" key="14">
    <source>
        <dbReference type="SAM" id="Phobius"/>
    </source>
</evidence>
<dbReference type="GO" id="GO:0004674">
    <property type="term" value="F:protein serine/threonine kinase activity"/>
    <property type="evidence" value="ECO:0007669"/>
    <property type="project" value="UniProtKB-KW"/>
</dbReference>
<evidence type="ECO:0000313" key="16">
    <source>
        <dbReference type="EMBL" id="PIA61359.1"/>
    </source>
</evidence>
<dbReference type="AlphaFoldDB" id="A0A2G5F060"/>
<protein>
    <recommendedName>
        <fullName evidence="2">non-specific serine/threonine protein kinase</fullName>
        <ecNumber evidence="2">2.7.11.1</ecNumber>
    </recommendedName>
</protein>
<keyword evidence="7 12" id="KW-0067">ATP-binding</keyword>
<dbReference type="EC" id="2.7.11.1" evidence="2"/>
<feature type="region of interest" description="Disordered" evidence="13">
    <location>
        <begin position="1"/>
        <end position="20"/>
    </location>
</feature>
<dbReference type="FunFam" id="1.10.510.10:FF:000783">
    <property type="entry name" value="Proline-rich receptor-like protein kinase PERK4"/>
    <property type="match status" value="1"/>
</dbReference>
<dbReference type="InterPro" id="IPR001245">
    <property type="entry name" value="Ser-Thr/Tyr_kinase_cat_dom"/>
</dbReference>
<evidence type="ECO:0000256" key="10">
    <source>
        <dbReference type="ARBA" id="ARBA00047899"/>
    </source>
</evidence>